<dbReference type="Gene3D" id="3.30.310.50">
    <property type="entry name" value="Alpha-D-phosphohexomutase, C-terminal domain"/>
    <property type="match status" value="1"/>
</dbReference>
<proteinExistence type="inferred from homology"/>
<dbReference type="InterPro" id="IPR015419">
    <property type="entry name" value="CTAG/Pcc1"/>
</dbReference>
<comment type="similarity">
    <text evidence="1">Belongs to the CTAG/PCC1 family.</text>
</comment>
<dbReference type="PATRIC" id="fig|1204725.3.peg.1497"/>
<accession>K2RS10</accession>
<evidence type="ECO:0000313" key="3">
    <source>
        <dbReference type="Proteomes" id="UP000007360"/>
    </source>
</evidence>
<organism evidence="2 3">
    <name type="scientific">Methanobacterium formicicum (strain DSM 3637 / PP1)</name>
    <dbReference type="NCBI Taxonomy" id="1204725"/>
    <lineage>
        <taxon>Archaea</taxon>
        <taxon>Methanobacteriati</taxon>
        <taxon>Methanobacteriota</taxon>
        <taxon>Methanomada group</taxon>
        <taxon>Methanobacteria</taxon>
        <taxon>Methanobacteriales</taxon>
        <taxon>Methanobacteriaceae</taxon>
        <taxon>Methanobacterium</taxon>
    </lineage>
</organism>
<dbReference type="OrthoDB" id="8982at2157"/>
<dbReference type="RefSeq" id="WP_004030798.1">
    <property type="nucleotide sequence ID" value="NZ_AMPO01000006.1"/>
</dbReference>
<comment type="caution">
    <text evidence="2">The sequence shown here is derived from an EMBL/GenBank/DDBJ whole genome shotgun (WGS) entry which is preliminary data.</text>
</comment>
<reference evidence="2 3" key="1">
    <citation type="journal article" date="2012" name="J. Bacteriol.">
        <title>Draft genome sequence of Methanobacterium formicicum DSM 3637, an archaebacterium isolated from the methane producer amoeba Pelomyxa palustris.</title>
        <authorList>
            <person name="Gutierrez G."/>
        </authorList>
    </citation>
    <scope>NUCLEOTIDE SEQUENCE [LARGE SCALE GENOMIC DNA]</scope>
    <source>
        <strain evidence="3">DSM 3637 / PP1</strain>
    </source>
</reference>
<sequence length="90" mass="10121">MRIKALKQVESRIELEFPSSSDAEIVLRAIEPEISGSPSERTSTEIESEGNILKISITAQDTTSLRASLNSYLRWVMLSNEILELKNLKN</sequence>
<dbReference type="EMBL" id="AMPO01000006">
    <property type="protein sequence ID" value="EKF85550.1"/>
    <property type="molecule type" value="Genomic_DNA"/>
</dbReference>
<name>K2RS10_METFP</name>
<dbReference type="NCBIfam" id="NF011470">
    <property type="entry name" value="PRK14887.1"/>
    <property type="match status" value="1"/>
</dbReference>
<keyword evidence="3" id="KW-1185">Reference proteome</keyword>
<dbReference type="Proteomes" id="UP000007360">
    <property type="component" value="Unassembled WGS sequence"/>
</dbReference>
<evidence type="ECO:0000313" key="2">
    <source>
        <dbReference type="EMBL" id="EKF85550.1"/>
    </source>
</evidence>
<dbReference type="Pfam" id="PF09341">
    <property type="entry name" value="Pcc1"/>
    <property type="match status" value="1"/>
</dbReference>
<protein>
    <submittedName>
        <fullName evidence="2">KEOPS complex Pcc1-like subunit</fullName>
    </submittedName>
</protein>
<evidence type="ECO:0000256" key="1">
    <source>
        <dbReference type="ARBA" id="ARBA00007073"/>
    </source>
</evidence>
<dbReference type="AlphaFoldDB" id="K2RS10"/>
<gene>
    <name evidence="2" type="ORF">A994_07456</name>
</gene>